<protein>
    <recommendedName>
        <fullName evidence="4">Anti-sigma factor</fullName>
    </recommendedName>
</protein>
<proteinExistence type="predicted"/>
<dbReference type="EMBL" id="BAABEY010000025">
    <property type="protein sequence ID" value="GAA4440935.1"/>
    <property type="molecule type" value="Genomic_DNA"/>
</dbReference>
<keyword evidence="1" id="KW-0812">Transmembrane</keyword>
<evidence type="ECO:0000313" key="3">
    <source>
        <dbReference type="Proteomes" id="UP001501508"/>
    </source>
</evidence>
<accession>A0ABP8LZY2</accession>
<comment type="caution">
    <text evidence="2">The sequence shown here is derived from an EMBL/GenBank/DDBJ whole genome shotgun (WGS) entry which is preliminary data.</text>
</comment>
<dbReference type="RefSeq" id="WP_345029669.1">
    <property type="nucleotide sequence ID" value="NZ_BAABEY010000025.1"/>
</dbReference>
<keyword evidence="1" id="KW-1133">Transmembrane helix</keyword>
<name>A0ABP8LZY2_9BACT</name>
<keyword evidence="3" id="KW-1185">Reference proteome</keyword>
<feature type="transmembrane region" description="Helical" evidence="1">
    <location>
        <begin position="87"/>
        <end position="108"/>
    </location>
</feature>
<sequence>MENSQYYTEEFKQRFLLGNLTPREEHAFRKLMRSDPALEEEVEILKAMQRVEIEKFVAARLSDDSEVLKPVAKDHEKRTLPLYRQTWFRAAAAIIMVLGAGWLTWITFGPEKTSLTASIEVRQSVDGSLGWAPDAKEAEQVITIVTRDEAGALRYRYDHDTLKIFTPQSLKSLYDKGKLYLVDDLKNTRLVLVMDGKNYPIESGLTTETPLVEETPSLP</sequence>
<gene>
    <name evidence="2" type="ORF">GCM10023091_25290</name>
</gene>
<evidence type="ECO:0008006" key="4">
    <source>
        <dbReference type="Google" id="ProtNLM"/>
    </source>
</evidence>
<evidence type="ECO:0000256" key="1">
    <source>
        <dbReference type="SAM" id="Phobius"/>
    </source>
</evidence>
<keyword evidence="1" id="KW-0472">Membrane</keyword>
<dbReference type="Proteomes" id="UP001501508">
    <property type="component" value="Unassembled WGS sequence"/>
</dbReference>
<organism evidence="2 3">
    <name type="scientific">Ravibacter arvi</name>
    <dbReference type="NCBI Taxonomy" id="2051041"/>
    <lineage>
        <taxon>Bacteria</taxon>
        <taxon>Pseudomonadati</taxon>
        <taxon>Bacteroidota</taxon>
        <taxon>Cytophagia</taxon>
        <taxon>Cytophagales</taxon>
        <taxon>Spirosomataceae</taxon>
        <taxon>Ravibacter</taxon>
    </lineage>
</organism>
<evidence type="ECO:0000313" key="2">
    <source>
        <dbReference type="EMBL" id="GAA4440935.1"/>
    </source>
</evidence>
<reference evidence="3" key="1">
    <citation type="journal article" date="2019" name="Int. J. Syst. Evol. Microbiol.">
        <title>The Global Catalogue of Microorganisms (GCM) 10K type strain sequencing project: providing services to taxonomists for standard genome sequencing and annotation.</title>
        <authorList>
            <consortium name="The Broad Institute Genomics Platform"/>
            <consortium name="The Broad Institute Genome Sequencing Center for Infectious Disease"/>
            <person name="Wu L."/>
            <person name="Ma J."/>
        </authorList>
    </citation>
    <scope>NUCLEOTIDE SEQUENCE [LARGE SCALE GENOMIC DNA]</scope>
    <source>
        <strain evidence="3">JCM 31920</strain>
    </source>
</reference>